<evidence type="ECO:0000256" key="1">
    <source>
        <dbReference type="SAM" id="Phobius"/>
    </source>
</evidence>
<keyword evidence="1" id="KW-1133">Transmembrane helix</keyword>
<accession>A0A0K2SZQ3</accession>
<name>A0A0K2SZQ3_LEPSM</name>
<evidence type="ECO:0000313" key="2">
    <source>
        <dbReference type="EMBL" id="CDW19025.1"/>
    </source>
</evidence>
<proteinExistence type="predicted"/>
<dbReference type="AlphaFoldDB" id="A0A0K2SZQ3"/>
<keyword evidence="1" id="KW-0812">Transmembrane</keyword>
<sequence length="35" mass="4037">MNLKRSSYVVYGVSLPINTLIIKIHWLFTEKSGDL</sequence>
<dbReference type="EMBL" id="HACA01001664">
    <property type="protein sequence ID" value="CDW19025.1"/>
    <property type="molecule type" value="Transcribed_RNA"/>
</dbReference>
<reference evidence="2" key="1">
    <citation type="submission" date="2014-05" db="EMBL/GenBank/DDBJ databases">
        <authorList>
            <person name="Chronopoulou M."/>
        </authorList>
    </citation>
    <scope>NUCLEOTIDE SEQUENCE</scope>
    <source>
        <tissue evidence="2">Whole organism</tissue>
    </source>
</reference>
<protein>
    <submittedName>
        <fullName evidence="2">Uncharacterized protein</fullName>
    </submittedName>
</protein>
<organism evidence="2">
    <name type="scientific">Lepeophtheirus salmonis</name>
    <name type="common">Salmon louse</name>
    <name type="synonym">Caligus salmonis</name>
    <dbReference type="NCBI Taxonomy" id="72036"/>
    <lineage>
        <taxon>Eukaryota</taxon>
        <taxon>Metazoa</taxon>
        <taxon>Ecdysozoa</taxon>
        <taxon>Arthropoda</taxon>
        <taxon>Crustacea</taxon>
        <taxon>Multicrustacea</taxon>
        <taxon>Hexanauplia</taxon>
        <taxon>Copepoda</taxon>
        <taxon>Siphonostomatoida</taxon>
        <taxon>Caligidae</taxon>
        <taxon>Lepeophtheirus</taxon>
    </lineage>
</organism>
<keyword evidence="1" id="KW-0472">Membrane</keyword>
<feature type="transmembrane region" description="Helical" evidence="1">
    <location>
        <begin position="7"/>
        <end position="28"/>
    </location>
</feature>